<dbReference type="Proteomes" id="UP000193495">
    <property type="component" value="Unassembled WGS sequence"/>
</dbReference>
<dbReference type="CDD" id="cd00293">
    <property type="entry name" value="USP-like"/>
    <property type="match status" value="1"/>
</dbReference>
<dbReference type="PANTHER" id="PTHR46268">
    <property type="entry name" value="STRESS RESPONSE PROTEIN NHAX"/>
    <property type="match status" value="1"/>
</dbReference>
<sequence length="284" mass="30726">MKTIVAATDFSKAGNQAVLRGAEIAARKGGRLHIFHASSFRIAPEQAAHFAALVEGYFDTLRARIQCRYGPRLEVGGTHADIWQDIHRVLTQQNAELLVVGQHVHPNGIDAFHGTFVERLAADCAVPVLVSTSAPEAPYRRALVALDPSPENEKLIPVIRDVAPGSAIALMQVAPAEPGDEFSCGPDGAVASTTLKQGTQAIERLRDRTGLDPETEILMVKGNPRNRIRRLASARKLDLVALPGTGPMQELNGDFLRTPPCDLLVFPTAARRMTDTAFPAIHRT</sequence>
<organism evidence="4 5">
    <name type="scientific">Limimaricola soesokkakensis</name>
    <dbReference type="NCBI Taxonomy" id="1343159"/>
    <lineage>
        <taxon>Bacteria</taxon>
        <taxon>Pseudomonadati</taxon>
        <taxon>Pseudomonadota</taxon>
        <taxon>Alphaproteobacteria</taxon>
        <taxon>Rhodobacterales</taxon>
        <taxon>Paracoccaceae</taxon>
        <taxon>Limimaricola</taxon>
    </lineage>
</organism>
<evidence type="ECO:0000313" key="4">
    <source>
        <dbReference type="EMBL" id="SLN39935.1"/>
    </source>
</evidence>
<dbReference type="InterPro" id="IPR014729">
    <property type="entry name" value="Rossmann-like_a/b/a_fold"/>
</dbReference>
<evidence type="ECO:0000313" key="3">
    <source>
        <dbReference type="EMBL" id="PSK81856.1"/>
    </source>
</evidence>
<dbReference type="InterPro" id="IPR006016">
    <property type="entry name" value="UspA"/>
</dbReference>
<keyword evidence="6" id="KW-1185">Reference proteome</keyword>
<dbReference type="Gene3D" id="3.40.50.620">
    <property type="entry name" value="HUPs"/>
    <property type="match status" value="2"/>
</dbReference>
<evidence type="ECO:0000313" key="6">
    <source>
        <dbReference type="Proteomes" id="UP000240624"/>
    </source>
</evidence>
<comment type="similarity">
    <text evidence="1">Belongs to the universal stress protein A family.</text>
</comment>
<dbReference type="PANTHER" id="PTHR46268:SF6">
    <property type="entry name" value="UNIVERSAL STRESS PROTEIN UP12"/>
    <property type="match status" value="1"/>
</dbReference>
<gene>
    <name evidence="3" type="ORF">CLV79_11474</name>
    <name evidence="4" type="ORF">LOS8367_01618</name>
</gene>
<dbReference type="EMBL" id="PYGB01000014">
    <property type="protein sequence ID" value="PSK81856.1"/>
    <property type="molecule type" value="Genomic_DNA"/>
</dbReference>
<evidence type="ECO:0000259" key="2">
    <source>
        <dbReference type="Pfam" id="PF00582"/>
    </source>
</evidence>
<name>A0A1X6Z3T3_9RHOB</name>
<reference evidence="3 6" key="2">
    <citation type="submission" date="2018-03" db="EMBL/GenBank/DDBJ databases">
        <title>Genomic Encyclopedia of Archaeal and Bacterial Type Strains, Phase II (KMG-II): from individual species to whole genera.</title>
        <authorList>
            <person name="Goeker M."/>
        </authorList>
    </citation>
    <scope>NUCLEOTIDE SEQUENCE [LARGE SCALE GENOMIC DNA]</scope>
    <source>
        <strain evidence="3 6">DSM 29956</strain>
    </source>
</reference>
<dbReference type="AlphaFoldDB" id="A0A1X6Z3T3"/>
<dbReference type="EMBL" id="FWFY01000004">
    <property type="protein sequence ID" value="SLN39935.1"/>
    <property type="molecule type" value="Genomic_DNA"/>
</dbReference>
<protein>
    <submittedName>
        <fullName evidence="4">Universal stress protein family protein</fullName>
    </submittedName>
</protein>
<proteinExistence type="inferred from homology"/>
<dbReference type="Pfam" id="PF00582">
    <property type="entry name" value="Usp"/>
    <property type="match status" value="1"/>
</dbReference>
<feature type="domain" description="UspA" evidence="2">
    <location>
        <begin position="1"/>
        <end position="130"/>
    </location>
</feature>
<reference evidence="4 5" key="1">
    <citation type="submission" date="2017-03" db="EMBL/GenBank/DDBJ databases">
        <authorList>
            <person name="Afonso C.L."/>
            <person name="Miller P.J."/>
            <person name="Scott M.A."/>
            <person name="Spackman E."/>
            <person name="Goraichik I."/>
            <person name="Dimitrov K.M."/>
            <person name="Suarez D.L."/>
            <person name="Swayne D.E."/>
        </authorList>
    </citation>
    <scope>NUCLEOTIDE SEQUENCE [LARGE SCALE GENOMIC DNA]</scope>
    <source>
        <strain evidence="4 5">CECT 8367</strain>
    </source>
</reference>
<accession>A0A1X6Z3T3</accession>
<evidence type="ECO:0000313" key="5">
    <source>
        <dbReference type="Proteomes" id="UP000193495"/>
    </source>
</evidence>
<dbReference type="SUPFAM" id="SSF52402">
    <property type="entry name" value="Adenine nucleotide alpha hydrolases-like"/>
    <property type="match status" value="2"/>
</dbReference>
<dbReference type="Proteomes" id="UP000240624">
    <property type="component" value="Unassembled WGS sequence"/>
</dbReference>
<evidence type="ECO:0000256" key="1">
    <source>
        <dbReference type="ARBA" id="ARBA00008791"/>
    </source>
</evidence>